<dbReference type="InterPro" id="IPR013211">
    <property type="entry name" value="LVIVD"/>
</dbReference>
<dbReference type="InterPro" id="IPR051200">
    <property type="entry name" value="Host-pathogen_enzymatic-act"/>
</dbReference>
<dbReference type="EMBL" id="JBHSHD010000007">
    <property type="protein sequence ID" value="MFC4820224.1"/>
    <property type="molecule type" value="Genomic_DNA"/>
</dbReference>
<evidence type="ECO:0000313" key="3">
    <source>
        <dbReference type="Proteomes" id="UP001595886"/>
    </source>
</evidence>
<reference evidence="3" key="1">
    <citation type="journal article" date="2019" name="Int. J. Syst. Evol. Microbiol.">
        <title>The Global Catalogue of Microorganisms (GCM) 10K type strain sequencing project: providing services to taxonomists for standard genome sequencing and annotation.</title>
        <authorList>
            <consortium name="The Broad Institute Genomics Platform"/>
            <consortium name="The Broad Institute Genome Sequencing Center for Infectious Disease"/>
            <person name="Wu L."/>
            <person name="Ma J."/>
        </authorList>
    </citation>
    <scope>NUCLEOTIDE SEQUENCE [LARGE SCALE GENOMIC DNA]</scope>
    <source>
        <strain evidence="3">CCUG 30340</strain>
    </source>
</reference>
<dbReference type="Proteomes" id="UP001595886">
    <property type="component" value="Unassembled WGS sequence"/>
</dbReference>
<dbReference type="PANTHER" id="PTHR47197">
    <property type="entry name" value="PROTEIN NIRF"/>
    <property type="match status" value="1"/>
</dbReference>
<dbReference type="Gene3D" id="2.130.10.10">
    <property type="entry name" value="YVTN repeat-like/Quinoprotein amine dehydrogenase"/>
    <property type="match status" value="2"/>
</dbReference>
<dbReference type="SUPFAM" id="SSF50998">
    <property type="entry name" value="Quinoprotein alcohol dehydrogenase-like"/>
    <property type="match status" value="1"/>
</dbReference>
<feature type="signal peptide" evidence="1">
    <location>
        <begin position="1"/>
        <end position="19"/>
    </location>
</feature>
<evidence type="ECO:0000313" key="2">
    <source>
        <dbReference type="EMBL" id="MFC4820224.1"/>
    </source>
</evidence>
<dbReference type="Pfam" id="PF08309">
    <property type="entry name" value="LVIVD"/>
    <property type="match status" value="8"/>
</dbReference>
<comment type="caution">
    <text evidence="2">The sequence shown here is derived from an EMBL/GenBank/DDBJ whole genome shotgun (WGS) entry which is preliminary data.</text>
</comment>
<proteinExistence type="predicted"/>
<protein>
    <submittedName>
        <fullName evidence="2">LVIVD repeat-containing protein</fullName>
    </submittedName>
</protein>
<dbReference type="InterPro" id="IPR015943">
    <property type="entry name" value="WD40/YVTN_repeat-like_dom_sf"/>
</dbReference>
<dbReference type="RefSeq" id="WP_380020060.1">
    <property type="nucleotide sequence ID" value="NZ_JBHSHD010000007.1"/>
</dbReference>
<gene>
    <name evidence="2" type="ORF">ACFO6Q_07805</name>
</gene>
<organism evidence="2 3">
    <name type="scientific">Dokdonella ginsengisoli</name>
    <dbReference type="NCBI Taxonomy" id="363846"/>
    <lineage>
        <taxon>Bacteria</taxon>
        <taxon>Pseudomonadati</taxon>
        <taxon>Pseudomonadota</taxon>
        <taxon>Gammaproteobacteria</taxon>
        <taxon>Lysobacterales</taxon>
        <taxon>Rhodanobacteraceae</taxon>
        <taxon>Dokdonella</taxon>
    </lineage>
</organism>
<sequence length="648" mass="66545">MKFLHAAACLLLGAFAAAAAPRAQTLEFATAGGGAVAPPVARGDYLYVATGATIGVWDMHDPAHPAFAGRTAPAVGAIDSLVEVDGYLYAAWSRPDATAGITIYALDVPAQPAVAGEFDDYVQSDFKGPLGLAASGSHVYLGDSQNGLFVLDAQQPLAPAVLGQVEGAYVFDSMAVFGTQLLASGNSFLGGRIVDVIDITDPAAPVLAGSTSLDGTLVLRAALTDGYAIGVGNDLMVYDLHDPANITQIFDAPIDQATGAIRDGDTLYLVGDSGIQVWDFATPSAPALLRTVPAPTFAPDQTALTAFGPLILTHTDRGVLLGTDDPQTPTVAAQFTLPIGVAAKAIAFDGDQAYFAEEGYGLASADAHSLAPLGRFDADLPPSLAARDFEGLSIDSGRAYLAAWGYGVVIADLADPAAPTELGRFPFFAATAIEAHGDRLYVGSTTNGGVFRVLDVSNPAQPTELGALLTSKTYDLTVRGDYAYLADGADFGDGGLRVVDVSDAANPAVVGQEMSCPYANGLDVSADGNTAYIACSDGSLRIVDTTDRSAPQEIGSVTLPGVPSLPDYNSAHSVVVSGGIAYVGNEYGVDEVDVSVPDAPVAGVRHETGFFVSKVEQAPDGRVFALTQVAGAYVFAPGSDTIFADGFD</sequence>
<dbReference type="PANTHER" id="PTHR47197:SF3">
    <property type="entry name" value="DIHYDRO-HEME D1 DEHYDROGENASE"/>
    <property type="match status" value="1"/>
</dbReference>
<feature type="chain" id="PRO_5045692203" evidence="1">
    <location>
        <begin position="20"/>
        <end position="648"/>
    </location>
</feature>
<accession>A0ABV9QUV9</accession>
<dbReference type="InterPro" id="IPR011047">
    <property type="entry name" value="Quinoprotein_ADH-like_sf"/>
</dbReference>
<keyword evidence="3" id="KW-1185">Reference proteome</keyword>
<evidence type="ECO:0000256" key="1">
    <source>
        <dbReference type="SAM" id="SignalP"/>
    </source>
</evidence>
<name>A0ABV9QUV9_9GAMM</name>
<dbReference type="SUPFAM" id="SSF63825">
    <property type="entry name" value="YWTD domain"/>
    <property type="match status" value="1"/>
</dbReference>
<keyword evidence="1" id="KW-0732">Signal</keyword>